<dbReference type="AlphaFoldDB" id="A0A4Y7SEB2"/>
<organism evidence="1 2">
    <name type="scientific">Coprinellus micaceus</name>
    <name type="common">Glistening ink-cap mushroom</name>
    <name type="synonym">Coprinus micaceus</name>
    <dbReference type="NCBI Taxonomy" id="71717"/>
    <lineage>
        <taxon>Eukaryota</taxon>
        <taxon>Fungi</taxon>
        <taxon>Dikarya</taxon>
        <taxon>Basidiomycota</taxon>
        <taxon>Agaricomycotina</taxon>
        <taxon>Agaricomycetes</taxon>
        <taxon>Agaricomycetidae</taxon>
        <taxon>Agaricales</taxon>
        <taxon>Agaricineae</taxon>
        <taxon>Psathyrellaceae</taxon>
        <taxon>Coprinellus</taxon>
    </lineage>
</organism>
<accession>A0A4Y7SEB2</accession>
<protein>
    <submittedName>
        <fullName evidence="1">Uncharacterized protein</fullName>
    </submittedName>
</protein>
<comment type="caution">
    <text evidence="1">The sequence shown here is derived from an EMBL/GenBank/DDBJ whole genome shotgun (WGS) entry which is preliminary data.</text>
</comment>
<evidence type="ECO:0000313" key="1">
    <source>
        <dbReference type="EMBL" id="TEB19994.1"/>
    </source>
</evidence>
<proteinExistence type="predicted"/>
<dbReference type="Proteomes" id="UP000298030">
    <property type="component" value="Unassembled WGS sequence"/>
</dbReference>
<sequence>MALSTLNPCPLPDLIWTLVGQDSDPLETCRKVYKGVNRIGVWKEVLKSVCEEYGIIAGTYNMEEMTLQDLKKAACRPEVWMSFLRRHHSATYPTFGGTIPRLSPSHYICPKLATIEYPTSTLEILDLGMPAKSDEIVRPRCIAEQAIKTSTNCALIVTSSTTRKAVLVSVTQHDEARNVYRSNVYFIEPATQVEWTTCAELSFPCTIAVLDSKITEDYVHFHFGAGYFLTWHFNVNKIFRWRTWSMDGTSKTIVHPQGILVALKDRMEFFSHSSLSPRLHSPTEQDEDTYVILAPNTQITYPDGVLTRCVPSCPPHHVPTCKNPIALHVLTSEEYLPFRLTPVDESSNTGPKFKLEPIPMTGVLQVEFTLPPGGGLRTLAMFILSMDGTTISERGTTFSPTPYDDPHGNDDLDPVDFCPISGRVHFQSKGVYGVNERDAWADVLP</sequence>
<name>A0A4Y7SEB2_COPMI</name>
<gene>
    <name evidence="1" type="ORF">FA13DRAFT_1801496</name>
</gene>
<dbReference type="EMBL" id="QPFP01000160">
    <property type="protein sequence ID" value="TEB19994.1"/>
    <property type="molecule type" value="Genomic_DNA"/>
</dbReference>
<evidence type="ECO:0000313" key="2">
    <source>
        <dbReference type="Proteomes" id="UP000298030"/>
    </source>
</evidence>
<reference evidence="1 2" key="1">
    <citation type="journal article" date="2019" name="Nat. Ecol. Evol.">
        <title>Megaphylogeny resolves global patterns of mushroom evolution.</title>
        <authorList>
            <person name="Varga T."/>
            <person name="Krizsan K."/>
            <person name="Foldi C."/>
            <person name="Dima B."/>
            <person name="Sanchez-Garcia M."/>
            <person name="Sanchez-Ramirez S."/>
            <person name="Szollosi G.J."/>
            <person name="Szarkandi J.G."/>
            <person name="Papp V."/>
            <person name="Albert L."/>
            <person name="Andreopoulos W."/>
            <person name="Angelini C."/>
            <person name="Antonin V."/>
            <person name="Barry K.W."/>
            <person name="Bougher N.L."/>
            <person name="Buchanan P."/>
            <person name="Buyck B."/>
            <person name="Bense V."/>
            <person name="Catcheside P."/>
            <person name="Chovatia M."/>
            <person name="Cooper J."/>
            <person name="Damon W."/>
            <person name="Desjardin D."/>
            <person name="Finy P."/>
            <person name="Geml J."/>
            <person name="Haridas S."/>
            <person name="Hughes K."/>
            <person name="Justo A."/>
            <person name="Karasinski D."/>
            <person name="Kautmanova I."/>
            <person name="Kiss B."/>
            <person name="Kocsube S."/>
            <person name="Kotiranta H."/>
            <person name="LaButti K.M."/>
            <person name="Lechner B.E."/>
            <person name="Liimatainen K."/>
            <person name="Lipzen A."/>
            <person name="Lukacs Z."/>
            <person name="Mihaltcheva S."/>
            <person name="Morgado L.N."/>
            <person name="Niskanen T."/>
            <person name="Noordeloos M.E."/>
            <person name="Ohm R.A."/>
            <person name="Ortiz-Santana B."/>
            <person name="Ovrebo C."/>
            <person name="Racz N."/>
            <person name="Riley R."/>
            <person name="Savchenko A."/>
            <person name="Shiryaev A."/>
            <person name="Soop K."/>
            <person name="Spirin V."/>
            <person name="Szebenyi C."/>
            <person name="Tomsovsky M."/>
            <person name="Tulloss R.E."/>
            <person name="Uehling J."/>
            <person name="Grigoriev I.V."/>
            <person name="Vagvolgyi C."/>
            <person name="Papp T."/>
            <person name="Martin F.M."/>
            <person name="Miettinen O."/>
            <person name="Hibbett D.S."/>
            <person name="Nagy L.G."/>
        </authorList>
    </citation>
    <scope>NUCLEOTIDE SEQUENCE [LARGE SCALE GENOMIC DNA]</scope>
    <source>
        <strain evidence="1 2">FP101781</strain>
    </source>
</reference>
<keyword evidence="2" id="KW-1185">Reference proteome</keyword>